<dbReference type="GO" id="GO:0016094">
    <property type="term" value="P:polyprenol biosynthetic process"/>
    <property type="evidence" value="ECO:0007669"/>
    <property type="project" value="TreeGrafter"/>
</dbReference>
<dbReference type="Proteomes" id="UP000245489">
    <property type="component" value="Unassembled WGS sequence"/>
</dbReference>
<reference evidence="3 4" key="1">
    <citation type="submission" date="2018-05" db="EMBL/GenBank/DDBJ databases">
        <title>Genomic Encyclopedia of Archaeal and Bacterial Type Strains, Phase II (KMG-II): from individual species to whole genera.</title>
        <authorList>
            <person name="Goeker M."/>
        </authorList>
    </citation>
    <scope>NUCLEOTIDE SEQUENCE [LARGE SCALE GENOMIC DNA]</scope>
    <source>
        <strain evidence="3 4">DSM 22214</strain>
    </source>
</reference>
<evidence type="ECO:0000256" key="1">
    <source>
        <dbReference type="ARBA" id="ARBA00022679"/>
    </source>
</evidence>
<dbReference type="AlphaFoldDB" id="A0A316EZA8"/>
<comment type="cofactor">
    <cofactor evidence="2">
        <name>Mg(2+)</name>
        <dbReference type="ChEBI" id="CHEBI:18420"/>
    </cofactor>
    <text evidence="2">Binds 2 magnesium ions per subunit.</text>
</comment>
<feature type="binding site" evidence="2">
    <location>
        <position position="33"/>
    </location>
    <ligand>
        <name>substrate</name>
    </ligand>
</feature>
<keyword evidence="2" id="KW-0460">Magnesium</keyword>
<feature type="binding site" evidence="2">
    <location>
        <position position="207"/>
    </location>
    <ligand>
        <name>Mg(2+)</name>
        <dbReference type="ChEBI" id="CHEBI:18420"/>
    </ligand>
</feature>
<dbReference type="NCBIfam" id="TIGR00055">
    <property type="entry name" value="uppS"/>
    <property type="match status" value="1"/>
</dbReference>
<dbReference type="SUPFAM" id="SSF64005">
    <property type="entry name" value="Undecaprenyl diphosphate synthase"/>
    <property type="match status" value="1"/>
</dbReference>
<feature type="binding site" evidence="2">
    <location>
        <position position="24"/>
    </location>
    <ligand>
        <name>substrate</name>
    </ligand>
</feature>
<dbReference type="EMBL" id="QGGO01000003">
    <property type="protein sequence ID" value="PWK28605.1"/>
    <property type="molecule type" value="Genomic_DNA"/>
</dbReference>
<dbReference type="InterPro" id="IPR001441">
    <property type="entry name" value="UPP_synth-like"/>
</dbReference>
<feature type="active site" description="Proton acceptor" evidence="2">
    <location>
        <position position="68"/>
    </location>
</feature>
<dbReference type="InterPro" id="IPR018520">
    <property type="entry name" value="UPP_synth-like_CS"/>
</dbReference>
<feature type="binding site" evidence="2">
    <location>
        <begin position="65"/>
        <end position="67"/>
    </location>
    <ligand>
        <name>substrate</name>
    </ligand>
</feature>
<name>A0A316EZA8_9BACT</name>
<feature type="binding site" evidence="2">
    <location>
        <position position="71"/>
    </location>
    <ligand>
        <name>substrate</name>
    </ligand>
</feature>
<dbReference type="Gene3D" id="3.40.1180.10">
    <property type="entry name" value="Decaprenyl diphosphate synthase-like"/>
    <property type="match status" value="1"/>
</dbReference>
<dbReference type="PANTHER" id="PTHR10291:SF0">
    <property type="entry name" value="DEHYDRODOLICHYL DIPHOSPHATE SYNTHASE 2"/>
    <property type="match status" value="1"/>
</dbReference>
<comment type="subunit">
    <text evidence="2">Homodimer.</text>
</comment>
<dbReference type="FunFam" id="3.40.1180.10:FF:000001">
    <property type="entry name" value="(2E,6E)-farnesyl-diphosphate-specific ditrans,polycis-undecaprenyl-diphosphate synthase"/>
    <property type="match status" value="1"/>
</dbReference>
<dbReference type="PROSITE" id="PS01066">
    <property type="entry name" value="UPP_SYNTHASE"/>
    <property type="match status" value="1"/>
</dbReference>
<dbReference type="RefSeq" id="WP_109741587.1">
    <property type="nucleotide sequence ID" value="NZ_QGGO01000003.1"/>
</dbReference>
<dbReference type="GO" id="GO:0045547">
    <property type="term" value="F:ditrans,polycis-polyprenyl diphosphate synthase [(2E,6E)-farnesyl diphosphate specific] activity"/>
    <property type="evidence" value="ECO:0007669"/>
    <property type="project" value="TreeGrafter"/>
</dbReference>
<protein>
    <recommendedName>
        <fullName evidence="2">Isoprenyl transferase</fullName>
        <ecNumber evidence="2">2.5.1.-</ecNumber>
    </recommendedName>
</protein>
<dbReference type="Pfam" id="PF01255">
    <property type="entry name" value="Prenyltransf"/>
    <property type="match status" value="1"/>
</dbReference>
<accession>A0A316EZA8</accession>
<dbReference type="EC" id="2.5.1.-" evidence="2"/>
<keyword evidence="2" id="KW-0479">Metal-binding</keyword>
<comment type="function">
    <text evidence="2">Catalyzes the condensation of isopentenyl diphosphate (IPP) with allylic pyrophosphates generating different type of terpenoids.</text>
</comment>
<evidence type="ECO:0000313" key="4">
    <source>
        <dbReference type="Proteomes" id="UP000245489"/>
    </source>
</evidence>
<keyword evidence="1 2" id="KW-0808">Transferase</keyword>
<comment type="similarity">
    <text evidence="2">Belongs to the UPP synthase family.</text>
</comment>
<dbReference type="NCBIfam" id="NF011405">
    <property type="entry name" value="PRK14830.1"/>
    <property type="match status" value="1"/>
</dbReference>
<dbReference type="GO" id="GO:0000287">
    <property type="term" value="F:magnesium ion binding"/>
    <property type="evidence" value="ECO:0007669"/>
    <property type="project" value="UniProtKB-UniRule"/>
</dbReference>
<feature type="binding site" evidence="2">
    <location>
        <position position="37"/>
    </location>
    <ligand>
        <name>substrate</name>
    </ligand>
</feature>
<comment type="caution">
    <text evidence="3">The sequence shown here is derived from an EMBL/GenBank/DDBJ whole genome shotgun (WGS) entry which is preliminary data.</text>
</comment>
<sequence length="248" mass="28545">MKEQLDSNNLPKHIAVIMDGNGRWAKQQGFVDRIFGHRNALKAVNEVIEGCGELGISYLTLYAFSTENWNRPKAEVDALMMLLVKTIKDELPKMQKNNIRLETIGATHTLPEISQKELRTAIEETKNNTGLTVILALSYSGKWDIVNTTKKLAQRVQNGELAIEDINEQLFEESLDTKGIPNPDLMIRTGGDHRISNFLLWQLAYAELFIFEELFWPDFRKEHLHEAILDYQDRERRFGKTSEQIKNS</sequence>
<evidence type="ECO:0000256" key="2">
    <source>
        <dbReference type="HAMAP-Rule" id="MF_01139"/>
    </source>
</evidence>
<keyword evidence="4" id="KW-1185">Reference proteome</keyword>
<dbReference type="CDD" id="cd00475">
    <property type="entry name" value="Cis_IPPS"/>
    <property type="match status" value="1"/>
</dbReference>
<dbReference type="HAMAP" id="MF_01139">
    <property type="entry name" value="ISPT"/>
    <property type="match status" value="1"/>
</dbReference>
<gene>
    <name evidence="3" type="ORF">LV89_00809</name>
</gene>
<feature type="binding site" evidence="2">
    <location>
        <position position="19"/>
    </location>
    <ligand>
        <name>Mg(2+)</name>
        <dbReference type="ChEBI" id="CHEBI:18420"/>
    </ligand>
</feature>
<dbReference type="OrthoDB" id="4191603at2"/>
<organism evidence="3 4">
    <name type="scientific">Arcicella aurantiaca</name>
    <dbReference type="NCBI Taxonomy" id="591202"/>
    <lineage>
        <taxon>Bacteria</taxon>
        <taxon>Pseudomonadati</taxon>
        <taxon>Bacteroidota</taxon>
        <taxon>Cytophagia</taxon>
        <taxon>Cytophagales</taxon>
        <taxon>Flectobacillaceae</taxon>
        <taxon>Arcicella</taxon>
    </lineage>
</organism>
<dbReference type="InterPro" id="IPR036424">
    <property type="entry name" value="UPP_synth-like_sf"/>
</dbReference>
<evidence type="ECO:0000313" key="3">
    <source>
        <dbReference type="EMBL" id="PWK28605.1"/>
    </source>
</evidence>
<feature type="active site" evidence="2">
    <location>
        <position position="19"/>
    </location>
</feature>
<feature type="binding site" evidence="2">
    <location>
        <position position="69"/>
    </location>
    <ligand>
        <name>substrate</name>
    </ligand>
</feature>
<feature type="binding site" evidence="2">
    <location>
        <position position="188"/>
    </location>
    <ligand>
        <name>substrate</name>
    </ligand>
</feature>
<feature type="binding site" evidence="2">
    <location>
        <begin position="194"/>
        <end position="196"/>
    </location>
    <ligand>
        <name>substrate</name>
    </ligand>
</feature>
<dbReference type="PANTHER" id="PTHR10291">
    <property type="entry name" value="DEHYDRODOLICHYL DIPHOSPHATE SYNTHASE FAMILY MEMBER"/>
    <property type="match status" value="1"/>
</dbReference>
<feature type="binding site" evidence="2">
    <location>
        <begin position="20"/>
        <end position="23"/>
    </location>
    <ligand>
        <name>substrate</name>
    </ligand>
</feature>
<proteinExistence type="inferred from homology"/>